<evidence type="ECO:0000313" key="2">
    <source>
        <dbReference type="EMBL" id="JAV67474.1"/>
    </source>
</evidence>
<feature type="coiled-coil region" evidence="1">
    <location>
        <begin position="142"/>
        <end position="169"/>
    </location>
</feature>
<dbReference type="EMBL" id="GEZM01067616">
    <property type="protein sequence ID" value="JAV67474.1"/>
    <property type="molecule type" value="Transcribed_RNA"/>
</dbReference>
<reference evidence="2" key="1">
    <citation type="journal article" date="2016" name="Sci. Rep.">
        <title>Molecular characterization of firefly nuptial gifts: a multi-omics approach sheds light on postcopulatory sexual selection.</title>
        <authorList>
            <person name="Al-Wathiqui N."/>
            <person name="Fallon T.R."/>
            <person name="South A."/>
            <person name="Weng J.K."/>
            <person name="Lewis S.M."/>
        </authorList>
    </citation>
    <scope>NUCLEOTIDE SEQUENCE</scope>
</reference>
<keyword evidence="1" id="KW-0175">Coiled coil</keyword>
<dbReference type="AlphaFoldDB" id="A0A1Y1L1K3"/>
<accession>A0A1Y1L1K3</accession>
<protein>
    <submittedName>
        <fullName evidence="2">Uncharacterized protein</fullName>
    </submittedName>
</protein>
<proteinExistence type="predicted"/>
<organism evidence="2">
    <name type="scientific">Photinus pyralis</name>
    <name type="common">Common eastern firefly</name>
    <name type="synonym">Lampyris pyralis</name>
    <dbReference type="NCBI Taxonomy" id="7054"/>
    <lineage>
        <taxon>Eukaryota</taxon>
        <taxon>Metazoa</taxon>
        <taxon>Ecdysozoa</taxon>
        <taxon>Arthropoda</taxon>
        <taxon>Hexapoda</taxon>
        <taxon>Insecta</taxon>
        <taxon>Pterygota</taxon>
        <taxon>Neoptera</taxon>
        <taxon>Endopterygota</taxon>
        <taxon>Coleoptera</taxon>
        <taxon>Polyphaga</taxon>
        <taxon>Elateriformia</taxon>
        <taxon>Elateroidea</taxon>
        <taxon>Lampyridae</taxon>
        <taxon>Lampyrinae</taxon>
        <taxon>Photinus</taxon>
    </lineage>
</organism>
<name>A0A1Y1L1K3_PHOPY</name>
<sequence>MSCSNDEQNCGIPTRKMLNIKMPSFGTPITTSEENILDQNSNTSLNQASHYATAQSEIMLTSDHKISKLAKKTSEMRGEVDERQKNIEETFENVKMKIYQSATDLESTRNRLEGIQFKYQKDLLNANKKVEFSFLNNPELSIEQLNSQMDEIQKKLSTLQEKTKNFKKTLQDKNASNETLYTSLPEAVEKISKIGKGDYDS</sequence>
<evidence type="ECO:0000256" key="1">
    <source>
        <dbReference type="SAM" id="Coils"/>
    </source>
</evidence>